<dbReference type="Pfam" id="PF00176">
    <property type="entry name" value="SNF2-rel_dom"/>
    <property type="match status" value="1"/>
</dbReference>
<feature type="domain" description="Helicase ATP-binding" evidence="4">
    <location>
        <begin position="698"/>
        <end position="859"/>
    </location>
</feature>
<dbReference type="InterPro" id="IPR001650">
    <property type="entry name" value="Helicase_C-like"/>
</dbReference>
<dbReference type="Gene3D" id="3.40.50.10810">
    <property type="entry name" value="Tandem AAA-ATPase domain"/>
    <property type="match status" value="1"/>
</dbReference>
<protein>
    <recommendedName>
        <fullName evidence="8">Helicase SNF2</fullName>
    </recommendedName>
</protein>
<dbReference type="AlphaFoldDB" id="A0A1F5TCQ8"/>
<dbReference type="GO" id="GO:0005524">
    <property type="term" value="F:ATP binding"/>
    <property type="evidence" value="ECO:0007669"/>
    <property type="project" value="InterPro"/>
</dbReference>
<keyword evidence="1" id="KW-0378">Hydrolase</keyword>
<reference evidence="6 7" key="1">
    <citation type="journal article" date="2016" name="Nat. Commun.">
        <title>Thousands of microbial genomes shed light on interconnected biogeochemical processes in an aquifer system.</title>
        <authorList>
            <person name="Anantharaman K."/>
            <person name="Brown C.T."/>
            <person name="Hug L.A."/>
            <person name="Sharon I."/>
            <person name="Castelle C.J."/>
            <person name="Probst A.J."/>
            <person name="Thomas B.C."/>
            <person name="Singh A."/>
            <person name="Wilkins M.J."/>
            <person name="Karaoz U."/>
            <person name="Brodie E.L."/>
            <person name="Williams K.H."/>
            <person name="Hubbard S.S."/>
            <person name="Banfield J.F."/>
        </authorList>
    </citation>
    <scope>NUCLEOTIDE SEQUENCE [LARGE SCALE GENOMIC DNA]</scope>
</reference>
<keyword evidence="2" id="KW-0479">Metal-binding</keyword>
<dbReference type="CDD" id="cd18012">
    <property type="entry name" value="DEXQc_arch_SWI2_SNF2"/>
    <property type="match status" value="1"/>
</dbReference>
<dbReference type="PROSITE" id="PS51192">
    <property type="entry name" value="HELICASE_ATP_BIND_1"/>
    <property type="match status" value="1"/>
</dbReference>
<dbReference type="EMBL" id="MFGM01000035">
    <property type="protein sequence ID" value="OGF36466.1"/>
    <property type="molecule type" value="Genomic_DNA"/>
</dbReference>
<dbReference type="Pfam" id="PF04434">
    <property type="entry name" value="SWIM"/>
    <property type="match status" value="1"/>
</dbReference>
<sequence>MLSAKTIRQALKRQTESRIYERGVGYFRDGMVGKWSAKENPGKTTVTIEGEVEGNDIYDVSLEFVAKTETFVAIDCTCPYDDNCKHAVALGLTYAESLKDTTKNMAPAVKQPDVSISTKTSSSLDEARLRQALKELGLSTESIPKSMIDKLLLFRRPIDSPAAVTNNHKQTAIASIHVQSFNPKDYFLIISSINGYAPIFYKTATRMQASIGAVLTRKDITEKQREFLTYITGGRFQQFQSPPPDPAKLFPLMAESGFPVYTHLPYYREQPLTLDLHPAPLNAKIICAATPMASDQTRVHHAFYFRIPKDYGTKNMAWREQPFYVHGEYLIVEKGDTVESHRLSPLLASIFSRLSPVLAPYGNFDNNIKYLQTELTGDEIEKFDEVTADATRLLSLTAPLPALKPQPVSAAPQPGFSVEFDNTAQTIRVAPIMDYGIYQQDISESVFASRRYNSSAVSRRPSFEHPGSHIITVENGIIHSAKVAEKQEIEFYQETAKQALALGFTKTLKCQKNNTAQLTEYLRNSWPKLVAHAKQQGYKIIFTKDKLALEQETFRADFTADINAERDWLYFDLACYCGDERVTLEKLFNFINSTQPFWRKDDGTLVEIANRPELERLVRLLKSFHAKENDGFEGSLHRAPELEYVMTSSPHYNSIRAKNFQQFMEQVQTGQPVKRVRLPNRLGKILRPYQKHGIEWLYFLRSFHFAGILADDMGTGKTLQTLCVLAMEKIASHPSLVVCPKTLLYNWQAETKKFFPTLKVLIYDGTLPERLALRPKIIRSDLVIVSFGTLKHDEEFFCRPEMRFNYAVLDEAQFIKNQTTKNAQAVKKLTCDYRLALTGTPLENSVSELWSIYDFLMPGFLGSHEHFTKHFHKPIMDHGDRPTLEHLRHKVAGFMLRRTKAEVLPDLPPKIEQSSQCHLSEEQSILYQQILTQVRGEIFSTVEKKGFNGAQIHILAGLTKLRQACNHPALLIKDGDFRKYESAKLTMCLDLVNTVREGNRKVLIFSQFTKMLDIVSAALQDQNINHLYLSGQTKDRQTLIEKFNSDAAITVFLISLKAGGTGLNLTAADTVIIFDPWWNPGVENQAIDRAHRIGQTKAVNIYRLLTVGTIEEKIQALKQKKQHLFDALINESKDRFKKLTWDDVRELFA</sequence>
<feature type="domain" description="SWIM-type" evidence="3">
    <location>
        <begin position="58"/>
        <end position="95"/>
    </location>
</feature>
<evidence type="ECO:0000313" key="7">
    <source>
        <dbReference type="Proteomes" id="UP000178656"/>
    </source>
</evidence>
<evidence type="ECO:0000256" key="2">
    <source>
        <dbReference type="PROSITE-ProRule" id="PRU00325"/>
    </source>
</evidence>
<keyword evidence="2" id="KW-0862">Zinc</keyword>
<accession>A0A1F5TCQ8</accession>
<dbReference type="PROSITE" id="PS51194">
    <property type="entry name" value="HELICASE_CTER"/>
    <property type="match status" value="1"/>
</dbReference>
<dbReference type="SMART" id="SM00490">
    <property type="entry name" value="HELICc"/>
    <property type="match status" value="1"/>
</dbReference>
<evidence type="ECO:0000313" key="6">
    <source>
        <dbReference type="EMBL" id="OGF36466.1"/>
    </source>
</evidence>
<feature type="domain" description="Helicase C-terminal" evidence="5">
    <location>
        <begin position="987"/>
        <end position="1140"/>
    </location>
</feature>
<dbReference type="GO" id="GO:0016787">
    <property type="term" value="F:hydrolase activity"/>
    <property type="evidence" value="ECO:0007669"/>
    <property type="project" value="UniProtKB-KW"/>
</dbReference>
<evidence type="ECO:0000256" key="1">
    <source>
        <dbReference type="ARBA" id="ARBA00022801"/>
    </source>
</evidence>
<evidence type="ECO:0008006" key="8">
    <source>
        <dbReference type="Google" id="ProtNLM"/>
    </source>
</evidence>
<name>A0A1F5TCQ8_9BACT</name>
<keyword evidence="2" id="KW-0863">Zinc-finger</keyword>
<dbReference type="Proteomes" id="UP000178656">
    <property type="component" value="Unassembled WGS sequence"/>
</dbReference>
<dbReference type="InterPro" id="IPR014001">
    <property type="entry name" value="Helicase_ATP-bd"/>
</dbReference>
<comment type="caution">
    <text evidence="6">The sequence shown here is derived from an EMBL/GenBank/DDBJ whole genome shotgun (WGS) entry which is preliminary data.</text>
</comment>
<dbReference type="InterPro" id="IPR000330">
    <property type="entry name" value="SNF2_N"/>
</dbReference>
<dbReference type="PROSITE" id="PS50966">
    <property type="entry name" value="ZF_SWIM"/>
    <property type="match status" value="1"/>
</dbReference>
<gene>
    <name evidence="6" type="ORF">A2482_04150</name>
</gene>
<dbReference type="InterPro" id="IPR038718">
    <property type="entry name" value="SNF2-like_sf"/>
</dbReference>
<dbReference type="PANTHER" id="PTHR10799">
    <property type="entry name" value="SNF2/RAD54 HELICASE FAMILY"/>
    <property type="match status" value="1"/>
</dbReference>
<dbReference type="InterPro" id="IPR027417">
    <property type="entry name" value="P-loop_NTPase"/>
</dbReference>
<evidence type="ECO:0000259" key="4">
    <source>
        <dbReference type="PROSITE" id="PS51192"/>
    </source>
</evidence>
<dbReference type="Gene3D" id="3.40.50.300">
    <property type="entry name" value="P-loop containing nucleotide triphosphate hydrolases"/>
    <property type="match status" value="1"/>
</dbReference>
<dbReference type="CDD" id="cd18793">
    <property type="entry name" value="SF2_C_SNF"/>
    <property type="match status" value="1"/>
</dbReference>
<proteinExistence type="predicted"/>
<organism evidence="6 7">
    <name type="scientific">Candidatus Falkowbacteria bacterium RIFOXYC2_FULL_48_21</name>
    <dbReference type="NCBI Taxonomy" id="1798005"/>
    <lineage>
        <taxon>Bacteria</taxon>
        <taxon>Candidatus Falkowiibacteriota</taxon>
    </lineage>
</organism>
<dbReference type="SUPFAM" id="SSF52540">
    <property type="entry name" value="P-loop containing nucleoside triphosphate hydrolases"/>
    <property type="match status" value="2"/>
</dbReference>
<evidence type="ECO:0000259" key="5">
    <source>
        <dbReference type="PROSITE" id="PS51194"/>
    </source>
</evidence>
<dbReference type="InterPro" id="IPR049730">
    <property type="entry name" value="SNF2/RAD54-like_C"/>
</dbReference>
<dbReference type="GO" id="GO:0008270">
    <property type="term" value="F:zinc ion binding"/>
    <property type="evidence" value="ECO:0007669"/>
    <property type="project" value="UniProtKB-KW"/>
</dbReference>
<dbReference type="SMART" id="SM00487">
    <property type="entry name" value="DEXDc"/>
    <property type="match status" value="1"/>
</dbReference>
<evidence type="ECO:0000259" key="3">
    <source>
        <dbReference type="PROSITE" id="PS50966"/>
    </source>
</evidence>
<dbReference type="InterPro" id="IPR007527">
    <property type="entry name" value="Znf_SWIM"/>
</dbReference>
<dbReference type="Pfam" id="PF00271">
    <property type="entry name" value="Helicase_C"/>
    <property type="match status" value="1"/>
</dbReference>